<feature type="domain" description="N-acyltransferase N-terminal" evidence="1">
    <location>
        <begin position="14"/>
        <end position="143"/>
    </location>
</feature>
<dbReference type="EMBL" id="DSYK01000025">
    <property type="protein sequence ID" value="HGS20326.1"/>
    <property type="molecule type" value="Genomic_DNA"/>
</dbReference>
<dbReference type="AlphaFoldDB" id="A0A7C4PJ73"/>
<protein>
    <submittedName>
        <fullName evidence="3">Uncharacterized protein</fullName>
    </submittedName>
</protein>
<accession>A0A7C4PJ73</accession>
<dbReference type="Gene3D" id="3.40.630.120">
    <property type="match status" value="1"/>
</dbReference>
<evidence type="ECO:0000259" key="1">
    <source>
        <dbReference type="Pfam" id="PF18082"/>
    </source>
</evidence>
<dbReference type="Pfam" id="PF18082">
    <property type="entry name" value="NAT_N"/>
    <property type="match status" value="1"/>
</dbReference>
<evidence type="ECO:0000313" key="3">
    <source>
        <dbReference type="EMBL" id="HGS20326.1"/>
    </source>
</evidence>
<reference evidence="3" key="1">
    <citation type="journal article" date="2020" name="mSystems">
        <title>Genome- and Community-Level Interaction Insights into Carbon Utilization and Element Cycling Functions of Hydrothermarchaeota in Hydrothermal Sediment.</title>
        <authorList>
            <person name="Zhou Z."/>
            <person name="Liu Y."/>
            <person name="Xu W."/>
            <person name="Pan J."/>
            <person name="Luo Z.H."/>
            <person name="Li M."/>
        </authorList>
    </citation>
    <scope>NUCLEOTIDE SEQUENCE [LARGE SCALE GENOMIC DNA]</scope>
    <source>
        <strain evidence="3">SpSt-573</strain>
    </source>
</reference>
<comment type="caution">
    <text evidence="3">The sequence shown here is derived from an EMBL/GenBank/DDBJ whole genome shotgun (WGS) entry which is preliminary data.</text>
</comment>
<feature type="domain" description="GNAT-like C-terminal" evidence="2">
    <location>
        <begin position="145"/>
        <end position="376"/>
    </location>
</feature>
<sequence length="400" mass="46865">MDIEILHPERLTCWCNRLQFPEPVINDLKGLAEQIQSNPLLIDKFTSLYVKTSLRGEWRREWTPLPMDPDVEAVLGEATVRFYFLAYLAALPIAHQEYLRRGISEAIFDATMADIRFWLCQDFSENGTWRFDQFNWIWRHLSCELFRLGRLQYMLIPFDSGVTAFRHCPSQRILLFADPELPLRADGYAFEAGKFPPEFKHLMPEKKAGTPWRPEFREESGGWFGYPVSPYGFVLRQPRFLHRTEWELALHRGDTVLDIHIPRGDPFHPEAIRESLQQAQTFFAGQYPHKPYKALFCHTWFFTPQLQQILPPTSNIVRFQREFYLYPHDGGPGFLWSFVFGEKNTDPASAPRDTSLRRAVLDWLAEGKELFDLPGVAFHGPQTWGEQPYMRQWDGSHPRV</sequence>
<evidence type="ECO:0000259" key="2">
    <source>
        <dbReference type="Pfam" id="PF18164"/>
    </source>
</evidence>
<proteinExistence type="predicted"/>
<dbReference type="InterPro" id="IPR041273">
    <property type="entry name" value="NAT_N"/>
</dbReference>
<organism evidence="3">
    <name type="scientific">Anaerolinea thermolimosa</name>
    <dbReference type="NCBI Taxonomy" id="229919"/>
    <lineage>
        <taxon>Bacteria</taxon>
        <taxon>Bacillati</taxon>
        <taxon>Chloroflexota</taxon>
        <taxon>Anaerolineae</taxon>
        <taxon>Anaerolineales</taxon>
        <taxon>Anaerolineaceae</taxon>
        <taxon>Anaerolinea</taxon>
    </lineage>
</organism>
<dbReference type="InterPro" id="IPR041644">
    <property type="entry name" value="GNAT_C"/>
</dbReference>
<gene>
    <name evidence="3" type="ORF">ENT37_00470</name>
</gene>
<name>A0A7C4PJ73_9CHLR</name>
<dbReference type="Pfam" id="PF18164">
    <property type="entry name" value="GNAT_C"/>
    <property type="match status" value="1"/>
</dbReference>